<dbReference type="Pfam" id="PF00856">
    <property type="entry name" value="SET"/>
    <property type="match status" value="1"/>
</dbReference>
<dbReference type="GO" id="GO:0018064">
    <property type="term" value="F:protein-L-histidine N-tele-methyltransferase activity"/>
    <property type="evidence" value="ECO:0007669"/>
    <property type="project" value="UniProtKB-EC"/>
</dbReference>
<dbReference type="InterPro" id="IPR046341">
    <property type="entry name" value="SET_dom_sf"/>
</dbReference>
<feature type="domain" description="SET" evidence="8">
    <location>
        <begin position="37"/>
        <end position="272"/>
    </location>
</feature>
<keyword evidence="3 7" id="KW-0489">Methyltransferase</keyword>
<comment type="catalytic activity">
    <reaction evidence="7">
        <text>L-histidyl-[protein] + S-adenosyl-L-methionine = N(tele)-methyl-L-histidyl-[protein] + S-adenosyl-L-homocysteine + H(+)</text>
        <dbReference type="Rhea" id="RHEA:19369"/>
        <dbReference type="Rhea" id="RHEA-COMP:9745"/>
        <dbReference type="Rhea" id="RHEA-COMP:11600"/>
        <dbReference type="ChEBI" id="CHEBI:15378"/>
        <dbReference type="ChEBI" id="CHEBI:16367"/>
        <dbReference type="ChEBI" id="CHEBI:29979"/>
        <dbReference type="ChEBI" id="CHEBI:57856"/>
        <dbReference type="ChEBI" id="CHEBI:59789"/>
        <dbReference type="EC" id="2.1.1.85"/>
    </reaction>
</comment>
<dbReference type="PROSITE" id="PS50280">
    <property type="entry name" value="SET"/>
    <property type="match status" value="1"/>
</dbReference>
<evidence type="ECO:0000256" key="7">
    <source>
        <dbReference type="PROSITE-ProRule" id="PRU00898"/>
    </source>
</evidence>
<dbReference type="FunFam" id="3.90.1410.10:FF:000026">
    <property type="entry name" value="Actin-histidine N-methyltransferase"/>
    <property type="match status" value="1"/>
</dbReference>
<evidence type="ECO:0000256" key="2">
    <source>
        <dbReference type="ARBA" id="ARBA00022490"/>
    </source>
</evidence>
<dbReference type="InterPro" id="IPR050600">
    <property type="entry name" value="SETD3_SETD6_MTase"/>
</dbReference>
<dbReference type="InterPro" id="IPR025785">
    <property type="entry name" value="SETD3"/>
</dbReference>
<keyword evidence="5 7" id="KW-0949">S-adenosyl-L-methionine</keyword>
<dbReference type="EC" id="2.1.1.85" evidence="7"/>
<keyword evidence="2" id="KW-0963">Cytoplasm</keyword>
<gene>
    <name evidence="9" type="ORF">MONBRDRAFT_16278</name>
</gene>
<dbReference type="KEGG" id="mbr:MONBRDRAFT_16278"/>
<dbReference type="Gene3D" id="3.90.1420.10">
    <property type="entry name" value="Rubisco LSMT, substrate-binding domain"/>
    <property type="match status" value="1"/>
</dbReference>
<dbReference type="RefSeq" id="XP_001745126.1">
    <property type="nucleotide sequence ID" value="XM_001745074.1"/>
</dbReference>
<evidence type="ECO:0000256" key="3">
    <source>
        <dbReference type="ARBA" id="ARBA00022603"/>
    </source>
</evidence>
<dbReference type="GO" id="GO:0005737">
    <property type="term" value="C:cytoplasm"/>
    <property type="evidence" value="ECO:0007669"/>
    <property type="project" value="UniProtKB-SubCell"/>
</dbReference>
<dbReference type="InterPro" id="IPR015353">
    <property type="entry name" value="Rubisco_LSMT_subst-bd"/>
</dbReference>
<name>A9UXB2_MONBE</name>
<dbReference type="InParanoid" id="A9UXB2"/>
<protein>
    <recommendedName>
        <fullName evidence="7">protein-histidine N-methyltransferase</fullName>
        <ecNumber evidence="7">2.1.1.85</ecNumber>
    </recommendedName>
</protein>
<dbReference type="STRING" id="81824.A9UXB2"/>
<dbReference type="InterPro" id="IPR001214">
    <property type="entry name" value="SET_dom"/>
</dbReference>
<evidence type="ECO:0000256" key="5">
    <source>
        <dbReference type="ARBA" id="ARBA00022691"/>
    </source>
</evidence>
<dbReference type="GO" id="GO:0003779">
    <property type="term" value="F:actin binding"/>
    <property type="evidence" value="ECO:0007669"/>
    <property type="project" value="UniProtKB-KW"/>
</dbReference>
<dbReference type="GO" id="GO:0003713">
    <property type="term" value="F:transcription coactivator activity"/>
    <property type="evidence" value="ECO:0000318"/>
    <property type="project" value="GO_Central"/>
</dbReference>
<sequence length="390" mass="43414">LAACLPKFAPGRVGLSVHPERTAEEEYDELVDWLKQCGATVDKVAVDHFNGMGQGLKATAEAAPGETLLRIPEACMLSEESARRSTLGAYMDSDTMLKLMPNVTLAFHLLLELHDLDSFWRPYIACLPVSYSVPLYWDLPDLMSLRGSSLFVEAIRLYKHVCRQYGYLHNKLSVRANPSCSCFPLTLGLSPEAFTFEDWRWAVATVMTRQNSIPQAGPDGQMKPTLALIPLWDMINHANHPMSTQFDSERECLEFVCPAPAKPGSQITMWYGDRNNGQFLLHQGFFFAGHANDYVNVPFSLDETDSLYKIKALLLRNLTVPPAGDFVLSTDDQLDPQLLAFARVASMSKGGPSRLEARCQSSAFLLTRTSSLRMPCLVVCMPGVLSVIWQ</sequence>
<dbReference type="InterPro" id="IPR036464">
    <property type="entry name" value="Rubisco_LSMT_subst-bd_sf"/>
</dbReference>
<dbReference type="AlphaFoldDB" id="A9UXB2"/>
<dbReference type="GO" id="GO:0045944">
    <property type="term" value="P:positive regulation of transcription by RNA polymerase II"/>
    <property type="evidence" value="ECO:0000318"/>
    <property type="project" value="GO_Central"/>
</dbReference>
<dbReference type="PANTHER" id="PTHR13271:SF47">
    <property type="entry name" value="ACTIN-HISTIDINE N-METHYLTRANSFERASE"/>
    <property type="match status" value="1"/>
</dbReference>
<dbReference type="CDD" id="cd19176">
    <property type="entry name" value="SET_SETD3"/>
    <property type="match status" value="1"/>
</dbReference>
<organism evidence="9 10">
    <name type="scientific">Monosiga brevicollis</name>
    <name type="common">Choanoflagellate</name>
    <dbReference type="NCBI Taxonomy" id="81824"/>
    <lineage>
        <taxon>Eukaryota</taxon>
        <taxon>Choanoflagellata</taxon>
        <taxon>Craspedida</taxon>
        <taxon>Salpingoecidae</taxon>
        <taxon>Monosiga</taxon>
    </lineage>
</organism>
<evidence type="ECO:0000256" key="1">
    <source>
        <dbReference type="ARBA" id="ARBA00004496"/>
    </source>
</evidence>
<comment type="similarity">
    <text evidence="7">Belongs to the class V-like SAM-binding methyltransferase superfamily. SETD3 actin-histidine methyltransferase family.</text>
</comment>
<evidence type="ECO:0000259" key="8">
    <source>
        <dbReference type="PROSITE" id="PS50280"/>
    </source>
</evidence>
<keyword evidence="10" id="KW-1185">Reference proteome</keyword>
<comment type="subcellular location">
    <subcellularLocation>
        <location evidence="1">Cytoplasm</location>
    </subcellularLocation>
</comment>
<dbReference type="Pfam" id="PF09273">
    <property type="entry name" value="Rubis-subs-bind"/>
    <property type="match status" value="1"/>
</dbReference>
<dbReference type="SUPFAM" id="SSF82199">
    <property type="entry name" value="SET domain"/>
    <property type="match status" value="1"/>
</dbReference>
<dbReference type="FunCoup" id="A9UXB2">
    <property type="interactions" value="1226"/>
</dbReference>
<keyword evidence="6" id="KW-0009">Actin-binding</keyword>
<dbReference type="eggNOG" id="KOG1337">
    <property type="taxonomic scope" value="Eukaryota"/>
</dbReference>
<dbReference type="PROSITE" id="PS51565">
    <property type="entry name" value="SAM_MT85_SETD3"/>
    <property type="match status" value="1"/>
</dbReference>
<dbReference type="Gene3D" id="3.90.1410.10">
    <property type="entry name" value="set domain protein methyltransferase, domain 1"/>
    <property type="match status" value="1"/>
</dbReference>
<feature type="non-terminal residue" evidence="9">
    <location>
        <position position="1"/>
    </location>
</feature>
<proteinExistence type="inferred from homology"/>
<dbReference type="GO" id="GO:0032259">
    <property type="term" value="P:methylation"/>
    <property type="evidence" value="ECO:0007669"/>
    <property type="project" value="UniProtKB-KW"/>
</dbReference>
<dbReference type="InterPro" id="IPR044428">
    <property type="entry name" value="SETD3_SET"/>
</dbReference>
<dbReference type="OMA" id="QCFPIQI"/>
<evidence type="ECO:0000256" key="6">
    <source>
        <dbReference type="ARBA" id="ARBA00023203"/>
    </source>
</evidence>
<dbReference type="GO" id="GO:0046975">
    <property type="term" value="F:histone H3K36 methyltransferase activity"/>
    <property type="evidence" value="ECO:0000318"/>
    <property type="project" value="GO_Central"/>
</dbReference>
<dbReference type="GeneID" id="5890338"/>
<evidence type="ECO:0000313" key="10">
    <source>
        <dbReference type="Proteomes" id="UP000001357"/>
    </source>
</evidence>
<evidence type="ECO:0000313" key="9">
    <source>
        <dbReference type="EMBL" id="EDQ90359.1"/>
    </source>
</evidence>
<dbReference type="PANTHER" id="PTHR13271">
    <property type="entry name" value="UNCHARACTERIZED PUTATIVE METHYLTRANSFERASE"/>
    <property type="match status" value="1"/>
</dbReference>
<reference evidence="9 10" key="1">
    <citation type="journal article" date="2008" name="Nature">
        <title>The genome of the choanoflagellate Monosiga brevicollis and the origin of metazoans.</title>
        <authorList>
            <consortium name="JGI Sequencing"/>
            <person name="King N."/>
            <person name="Westbrook M.J."/>
            <person name="Young S.L."/>
            <person name="Kuo A."/>
            <person name="Abedin M."/>
            <person name="Chapman J."/>
            <person name="Fairclough S."/>
            <person name="Hellsten U."/>
            <person name="Isogai Y."/>
            <person name="Letunic I."/>
            <person name="Marr M."/>
            <person name="Pincus D."/>
            <person name="Putnam N."/>
            <person name="Rokas A."/>
            <person name="Wright K.J."/>
            <person name="Zuzow R."/>
            <person name="Dirks W."/>
            <person name="Good M."/>
            <person name="Goodstein D."/>
            <person name="Lemons D."/>
            <person name="Li W."/>
            <person name="Lyons J.B."/>
            <person name="Morris A."/>
            <person name="Nichols S."/>
            <person name="Richter D.J."/>
            <person name="Salamov A."/>
            <person name="Bork P."/>
            <person name="Lim W.A."/>
            <person name="Manning G."/>
            <person name="Miller W.T."/>
            <person name="McGinnis W."/>
            <person name="Shapiro H."/>
            <person name="Tjian R."/>
            <person name="Grigoriev I.V."/>
            <person name="Rokhsar D."/>
        </authorList>
    </citation>
    <scope>NUCLEOTIDE SEQUENCE [LARGE SCALE GENOMIC DNA]</scope>
    <source>
        <strain evidence="10">MX1 / ATCC 50154</strain>
    </source>
</reference>
<accession>A9UXB2</accession>
<dbReference type="GO" id="GO:0042800">
    <property type="term" value="F:histone H3K4 methyltransferase activity"/>
    <property type="evidence" value="ECO:0000318"/>
    <property type="project" value="GO_Central"/>
</dbReference>
<keyword evidence="4 7" id="KW-0808">Transferase</keyword>
<dbReference type="EMBL" id="CH991548">
    <property type="protein sequence ID" value="EDQ90359.1"/>
    <property type="molecule type" value="Genomic_DNA"/>
</dbReference>
<dbReference type="Proteomes" id="UP000001357">
    <property type="component" value="Unassembled WGS sequence"/>
</dbReference>
<evidence type="ECO:0000256" key="4">
    <source>
        <dbReference type="ARBA" id="ARBA00022679"/>
    </source>
</evidence>